<name>A0A3S5CRP9_9PLAT</name>
<evidence type="ECO:0000313" key="3">
    <source>
        <dbReference type="Proteomes" id="UP000784294"/>
    </source>
</evidence>
<comment type="caution">
    <text evidence="2">The sequence shown here is derived from an EMBL/GenBank/DDBJ whole genome shotgun (WGS) entry which is preliminary data.</text>
</comment>
<evidence type="ECO:0000259" key="1">
    <source>
        <dbReference type="Pfam" id="PF21208"/>
    </source>
</evidence>
<dbReference type="EMBL" id="CAAALY010117240">
    <property type="protein sequence ID" value="VEL30955.1"/>
    <property type="molecule type" value="Genomic_DNA"/>
</dbReference>
<proteinExistence type="predicted"/>
<dbReference type="AlphaFoldDB" id="A0A3S5CRP9"/>
<dbReference type="Proteomes" id="UP000784294">
    <property type="component" value="Unassembled WGS sequence"/>
</dbReference>
<sequence>MLYPSFACILADIEKVPYFTRKPVSSKTLFHISLGQETLVARVTCFRSLSATLKPHLEQLTHDKVKKYTTSVLVDVCVRTD</sequence>
<keyword evidence="3" id="KW-1185">Reference proteome</keyword>
<accession>A0A3S5CRP9</accession>
<dbReference type="Pfam" id="PF21208">
    <property type="entry name" value="euk_SelB_III"/>
    <property type="match status" value="1"/>
</dbReference>
<organism evidence="2 3">
    <name type="scientific">Protopolystoma xenopodis</name>
    <dbReference type="NCBI Taxonomy" id="117903"/>
    <lineage>
        <taxon>Eukaryota</taxon>
        <taxon>Metazoa</taxon>
        <taxon>Spiralia</taxon>
        <taxon>Lophotrochozoa</taxon>
        <taxon>Platyhelminthes</taxon>
        <taxon>Monogenea</taxon>
        <taxon>Polyopisthocotylea</taxon>
        <taxon>Polystomatidea</taxon>
        <taxon>Polystomatidae</taxon>
        <taxon>Protopolystoma</taxon>
    </lineage>
</organism>
<gene>
    <name evidence="2" type="ORF">PXEA_LOCUS24395</name>
</gene>
<protein>
    <recommendedName>
        <fullName evidence="1">Selenocysteine-specific elongation factor 3rd domain-containing protein</fullName>
    </recommendedName>
</protein>
<evidence type="ECO:0000313" key="2">
    <source>
        <dbReference type="EMBL" id="VEL30955.1"/>
    </source>
</evidence>
<feature type="domain" description="Selenocysteine-specific elongation factor 3rd" evidence="1">
    <location>
        <begin position="12"/>
        <end position="65"/>
    </location>
</feature>
<reference evidence="2" key="1">
    <citation type="submission" date="2018-11" db="EMBL/GenBank/DDBJ databases">
        <authorList>
            <consortium name="Pathogen Informatics"/>
        </authorList>
    </citation>
    <scope>NUCLEOTIDE SEQUENCE</scope>
</reference>
<dbReference type="InterPro" id="IPR049393">
    <property type="entry name" value="eEFSec_III"/>
</dbReference>
<dbReference type="OrthoDB" id="2067at2759"/>